<gene>
    <name evidence="2" type="ORF">WJX84_000782</name>
</gene>
<keyword evidence="1" id="KW-0812">Transmembrane</keyword>
<keyword evidence="1" id="KW-0472">Membrane</keyword>
<reference evidence="2 3" key="1">
    <citation type="journal article" date="2024" name="Nat. Commun.">
        <title>Phylogenomics reveals the evolutionary origins of lichenization in chlorophyte algae.</title>
        <authorList>
            <person name="Puginier C."/>
            <person name="Libourel C."/>
            <person name="Otte J."/>
            <person name="Skaloud P."/>
            <person name="Haon M."/>
            <person name="Grisel S."/>
            <person name="Petersen M."/>
            <person name="Berrin J.G."/>
            <person name="Delaux P.M."/>
            <person name="Dal Grande F."/>
            <person name="Keller J."/>
        </authorList>
    </citation>
    <scope>NUCLEOTIDE SEQUENCE [LARGE SCALE GENOMIC DNA]</scope>
    <source>
        <strain evidence="2 3">SAG 2523</strain>
    </source>
</reference>
<organism evidence="2 3">
    <name type="scientific">Apatococcus fuscideae</name>
    <dbReference type="NCBI Taxonomy" id="2026836"/>
    <lineage>
        <taxon>Eukaryota</taxon>
        <taxon>Viridiplantae</taxon>
        <taxon>Chlorophyta</taxon>
        <taxon>core chlorophytes</taxon>
        <taxon>Trebouxiophyceae</taxon>
        <taxon>Chlorellales</taxon>
        <taxon>Chlorellaceae</taxon>
        <taxon>Apatococcus</taxon>
    </lineage>
</organism>
<dbReference type="AlphaFoldDB" id="A0AAW1TG90"/>
<dbReference type="Proteomes" id="UP001485043">
    <property type="component" value="Unassembled WGS sequence"/>
</dbReference>
<evidence type="ECO:0008006" key="4">
    <source>
        <dbReference type="Google" id="ProtNLM"/>
    </source>
</evidence>
<keyword evidence="1" id="KW-1133">Transmembrane helix</keyword>
<sequence length="127" mass="13392">MPDTHDRDLSPLQGALCGIGAMLASALAVGAAHFRFTGKQLVAEGIDLKSRARAFPVAGRALAVSSGICITAGLAGVLILQNLDIKRRDVARVSVPEAIHIVKDQQVVLDQDAHWRQTSSSKAGRAE</sequence>
<comment type="caution">
    <text evidence="2">The sequence shown here is derived from an EMBL/GenBank/DDBJ whole genome shotgun (WGS) entry which is preliminary data.</text>
</comment>
<accession>A0AAW1TG90</accession>
<dbReference type="EMBL" id="JALJOV010000023">
    <property type="protein sequence ID" value="KAK9868540.1"/>
    <property type="molecule type" value="Genomic_DNA"/>
</dbReference>
<feature type="transmembrane region" description="Helical" evidence="1">
    <location>
        <begin position="12"/>
        <end position="36"/>
    </location>
</feature>
<name>A0AAW1TG90_9CHLO</name>
<evidence type="ECO:0000313" key="3">
    <source>
        <dbReference type="Proteomes" id="UP001485043"/>
    </source>
</evidence>
<evidence type="ECO:0000256" key="1">
    <source>
        <dbReference type="SAM" id="Phobius"/>
    </source>
</evidence>
<evidence type="ECO:0000313" key="2">
    <source>
        <dbReference type="EMBL" id="KAK9868540.1"/>
    </source>
</evidence>
<keyword evidence="3" id="KW-1185">Reference proteome</keyword>
<proteinExistence type="predicted"/>
<feature type="transmembrane region" description="Helical" evidence="1">
    <location>
        <begin position="57"/>
        <end position="80"/>
    </location>
</feature>
<protein>
    <recommendedName>
        <fullName evidence="4">Transmembrane protein 242</fullName>
    </recommendedName>
</protein>